<reference evidence="1 2" key="1">
    <citation type="submission" date="2020-08" db="EMBL/GenBank/DDBJ databases">
        <title>Genomic Encyclopedia of Type Strains, Phase IV (KMG-IV): sequencing the most valuable type-strain genomes for metagenomic binning, comparative biology and taxonomic classification.</title>
        <authorList>
            <person name="Goeker M."/>
        </authorList>
    </citation>
    <scope>NUCLEOTIDE SEQUENCE [LARGE SCALE GENOMIC DNA]</scope>
    <source>
        <strain evidence="1 2">DSM 102189</strain>
    </source>
</reference>
<evidence type="ECO:0000313" key="1">
    <source>
        <dbReference type="EMBL" id="MBB6227533.1"/>
    </source>
</evidence>
<dbReference type="Proteomes" id="UP000538147">
    <property type="component" value="Unassembled WGS sequence"/>
</dbReference>
<name>A0A841L990_9SPHN</name>
<comment type="caution">
    <text evidence="1">The sequence shown here is derived from an EMBL/GenBank/DDBJ whole genome shotgun (WGS) entry which is preliminary data.</text>
</comment>
<dbReference type="EMBL" id="JACIIV010000011">
    <property type="protein sequence ID" value="MBB6227533.1"/>
    <property type="molecule type" value="Genomic_DNA"/>
</dbReference>
<protein>
    <submittedName>
        <fullName evidence="1">Uncharacterized protein</fullName>
    </submittedName>
</protein>
<dbReference type="AlphaFoldDB" id="A0A841L990"/>
<accession>A0A841L990</accession>
<evidence type="ECO:0000313" key="2">
    <source>
        <dbReference type="Proteomes" id="UP000538147"/>
    </source>
</evidence>
<proteinExistence type="predicted"/>
<gene>
    <name evidence="1" type="ORF">FHS79_001702</name>
</gene>
<keyword evidence="2" id="KW-1185">Reference proteome</keyword>
<sequence length="331" mass="34759">MADALIETAPGATRALVLDGETILEAHIEREDAPLRPGHRSPARLTTILVKGLGQGSRGIATLPCGTELLLSPLPDATEGATIGIEITRAALPEAARPRLPRARPLPAVPPVTPGASLAERLRATGHRLQTLIGPEDRLEAAGWSEIVEQARTGHIAFPGGLLTITPTPAMTTVDIDGDMPPEALAHAALVPLAQAIRRLDLQGSTAIDFPSLQGAARKSLDQALASALKAHLPGAHEATAINGFGLVQIIRPRTRPSLMEAVRTPGFDALEILRRAARHGHGPATLHAPRAIIDWLQARPALLESASRLRGGALTLHPDPRLATSAPHVS</sequence>
<dbReference type="RefSeq" id="WP_184198294.1">
    <property type="nucleotide sequence ID" value="NZ_JACIIV010000011.1"/>
</dbReference>
<organism evidence="1 2">
    <name type="scientific">Polymorphobacter multimanifer</name>
    <dbReference type="NCBI Taxonomy" id="1070431"/>
    <lineage>
        <taxon>Bacteria</taxon>
        <taxon>Pseudomonadati</taxon>
        <taxon>Pseudomonadota</taxon>
        <taxon>Alphaproteobacteria</taxon>
        <taxon>Sphingomonadales</taxon>
        <taxon>Sphingosinicellaceae</taxon>
        <taxon>Polymorphobacter</taxon>
    </lineage>
</organism>